<dbReference type="Proteomes" id="UP001304683">
    <property type="component" value="Chromosome"/>
</dbReference>
<evidence type="ECO:0000256" key="1">
    <source>
        <dbReference type="ARBA" id="ARBA00022676"/>
    </source>
</evidence>
<accession>A0ABZ0QRV6</accession>
<dbReference type="SUPFAM" id="SSF53756">
    <property type="entry name" value="UDP-Glycosyltransferase/glycogen phosphorylase"/>
    <property type="match status" value="1"/>
</dbReference>
<evidence type="ECO:0000313" key="6">
    <source>
        <dbReference type="Proteomes" id="UP001304683"/>
    </source>
</evidence>
<dbReference type="RefSeq" id="WP_318751591.1">
    <property type="nucleotide sequence ID" value="NZ_CP132508.1"/>
</dbReference>
<proteinExistence type="predicted"/>
<dbReference type="Pfam" id="PF13579">
    <property type="entry name" value="Glyco_trans_4_4"/>
    <property type="match status" value="1"/>
</dbReference>
<name>A0ABZ0QRV6_9FIRM</name>
<evidence type="ECO:0000313" key="5">
    <source>
        <dbReference type="EMBL" id="WPD20233.1"/>
    </source>
</evidence>
<sequence>MVVTRADRVGGAQVHVLHLAQGLRRRGIPVRVITGPPGPFTGALHRAGIPSHPVPHLVRPVRPLDDLRALLAIRSLLRHHRPALVAAHSTKATWLARLAAATLGIPCIVTVHGWPWDATAGQGGILRRLSVRLALEGERILGRLAAAVITVSRHDREEGLRRRLFDPRQAVVIPNGVPGPGPRPRLHPGPRRGRAARFPLIAGSSGSGDPSCGQLPAGAGGLLYGGPSAGAQGPPCGEPPAGAEGPCGPPLRVVMVARFEAPKDHTTLLRAVALLEGRSRAERGAGRVPAAGHGPCCPSAPSRGAEPWASSLAATPWVVELVGDGPGLGPAMDLARQLGIGHRVRFLGVRGDGAAAVVGATVAVLCSHREGLPLAVLEAMAAGVPVVATAVGGVPEAVRHGVTGLLVPPDDPAALAGALARLLTDPVLRRRMGVAGSRRHRARFTVHRMVRATLAVYRSVVADDLRQSMLRQRQEKPSIA</sequence>
<reference evidence="5 6" key="1">
    <citation type="submission" date="2023-08" db="EMBL/GenBank/DDBJ databases">
        <title>Genome sequence of Thermaerobacter compostii strain Ins1, a spore-forming filamentous bacterium isolated from a deep geothermal reservoir.</title>
        <authorList>
            <person name="Bregnard D."/>
            <person name="Gonzalez D."/>
            <person name="Junier P."/>
        </authorList>
    </citation>
    <scope>NUCLEOTIDE SEQUENCE [LARGE SCALE GENOMIC DNA]</scope>
    <source>
        <strain evidence="5 6">Ins1</strain>
    </source>
</reference>
<keyword evidence="2 5" id="KW-0808">Transferase</keyword>
<evidence type="ECO:0000259" key="4">
    <source>
        <dbReference type="Pfam" id="PF13579"/>
    </source>
</evidence>
<feature type="domain" description="Glycosyl transferase family 1" evidence="3">
    <location>
        <begin position="316"/>
        <end position="436"/>
    </location>
</feature>
<dbReference type="Gene3D" id="3.40.50.2000">
    <property type="entry name" value="Glycogen Phosphorylase B"/>
    <property type="match status" value="3"/>
</dbReference>
<dbReference type="PANTHER" id="PTHR12526:SF510">
    <property type="entry name" value="D-INOSITOL 3-PHOSPHATE GLYCOSYLTRANSFERASE"/>
    <property type="match status" value="1"/>
</dbReference>
<protein>
    <submittedName>
        <fullName evidence="5">Glycosyltransferase</fullName>
        <ecNumber evidence="5">2.4.-.-</ecNumber>
    </submittedName>
</protein>
<evidence type="ECO:0000256" key="2">
    <source>
        <dbReference type="ARBA" id="ARBA00022679"/>
    </source>
</evidence>
<feature type="domain" description="Glycosyltransferase subfamily 4-like N-terminal" evidence="4">
    <location>
        <begin position="10"/>
        <end position="176"/>
    </location>
</feature>
<dbReference type="EC" id="2.4.-.-" evidence="5"/>
<dbReference type="Pfam" id="PF00534">
    <property type="entry name" value="Glycos_transf_1"/>
    <property type="match status" value="1"/>
</dbReference>
<gene>
    <name evidence="5" type="ORF">Q5761_03320</name>
</gene>
<dbReference type="InterPro" id="IPR028098">
    <property type="entry name" value="Glyco_trans_4-like_N"/>
</dbReference>
<dbReference type="InterPro" id="IPR001296">
    <property type="entry name" value="Glyco_trans_1"/>
</dbReference>
<dbReference type="EMBL" id="CP132508">
    <property type="protein sequence ID" value="WPD20233.1"/>
    <property type="molecule type" value="Genomic_DNA"/>
</dbReference>
<keyword evidence="6" id="KW-1185">Reference proteome</keyword>
<organism evidence="5 6">
    <name type="scientific">Thermaerobacter composti</name>
    <dbReference type="NCBI Taxonomy" id="554949"/>
    <lineage>
        <taxon>Bacteria</taxon>
        <taxon>Bacillati</taxon>
        <taxon>Bacillota</taxon>
        <taxon>Clostridia</taxon>
        <taxon>Eubacteriales</taxon>
        <taxon>Clostridiales Family XVII. Incertae Sedis</taxon>
        <taxon>Thermaerobacter</taxon>
    </lineage>
</organism>
<keyword evidence="1 5" id="KW-0328">Glycosyltransferase</keyword>
<dbReference type="GO" id="GO:0016757">
    <property type="term" value="F:glycosyltransferase activity"/>
    <property type="evidence" value="ECO:0007669"/>
    <property type="project" value="UniProtKB-KW"/>
</dbReference>
<evidence type="ECO:0000259" key="3">
    <source>
        <dbReference type="Pfam" id="PF00534"/>
    </source>
</evidence>
<dbReference type="PANTHER" id="PTHR12526">
    <property type="entry name" value="GLYCOSYLTRANSFERASE"/>
    <property type="match status" value="1"/>
</dbReference>